<dbReference type="InterPro" id="IPR019428">
    <property type="entry name" value="7TM_GPCR_serpentine_rcpt_Str"/>
</dbReference>
<dbReference type="PANTHER" id="PTHR22943:SF129">
    <property type="entry name" value="SEVEN TM RECEPTOR"/>
    <property type="match status" value="1"/>
</dbReference>
<dbReference type="OrthoDB" id="5772266at2759"/>
<dbReference type="HOGENOM" id="CLU_036335_2_0_1"/>
<dbReference type="SUPFAM" id="SSF81321">
    <property type="entry name" value="Family A G protein-coupled receptor-like"/>
    <property type="match status" value="1"/>
</dbReference>
<dbReference type="EMBL" id="GL381269">
    <property type="protein sequence ID" value="EGT36429.1"/>
    <property type="molecule type" value="Genomic_DNA"/>
</dbReference>
<dbReference type="AlphaFoldDB" id="G0PM43"/>
<keyword evidence="1" id="KW-0472">Membrane</keyword>
<feature type="transmembrane region" description="Helical" evidence="1">
    <location>
        <begin position="135"/>
        <end position="156"/>
    </location>
</feature>
<keyword evidence="1" id="KW-0812">Transmembrane</keyword>
<dbReference type="eggNOG" id="ENOG502TJDM">
    <property type="taxonomic scope" value="Eukaryota"/>
</dbReference>
<feature type="transmembrane region" description="Helical" evidence="1">
    <location>
        <begin position="190"/>
        <end position="210"/>
    </location>
</feature>
<reference evidence="3" key="1">
    <citation type="submission" date="2011-07" db="EMBL/GenBank/DDBJ databases">
        <authorList>
            <consortium name="Caenorhabditis brenneri Sequencing and Analysis Consortium"/>
            <person name="Wilson R.K."/>
        </authorList>
    </citation>
    <scope>NUCLEOTIDE SEQUENCE [LARGE SCALE GENOMIC DNA]</scope>
    <source>
        <strain evidence="3">PB2801</strain>
    </source>
</reference>
<feature type="transmembrane region" description="Helical" evidence="1">
    <location>
        <begin position="222"/>
        <end position="246"/>
    </location>
</feature>
<evidence type="ECO:0000313" key="3">
    <source>
        <dbReference type="Proteomes" id="UP000008068"/>
    </source>
</evidence>
<accession>G0PM43</accession>
<organism evidence="3">
    <name type="scientific">Caenorhabditis brenneri</name>
    <name type="common">Nematode worm</name>
    <dbReference type="NCBI Taxonomy" id="135651"/>
    <lineage>
        <taxon>Eukaryota</taxon>
        <taxon>Metazoa</taxon>
        <taxon>Ecdysozoa</taxon>
        <taxon>Nematoda</taxon>
        <taxon>Chromadorea</taxon>
        <taxon>Rhabditida</taxon>
        <taxon>Rhabditina</taxon>
        <taxon>Rhabditomorpha</taxon>
        <taxon>Rhabditoidea</taxon>
        <taxon>Rhabditidae</taxon>
        <taxon>Peloderinae</taxon>
        <taxon>Caenorhabditis</taxon>
    </lineage>
</organism>
<dbReference type="PANTHER" id="PTHR22943">
    <property type="entry name" value="7-TRANSMEMBRANE DOMAIN RECEPTOR C.ELEGANS"/>
    <property type="match status" value="1"/>
</dbReference>
<gene>
    <name evidence="2" type="ORF">CAEBREN_32712</name>
</gene>
<evidence type="ECO:0000256" key="1">
    <source>
        <dbReference type="SAM" id="Phobius"/>
    </source>
</evidence>
<keyword evidence="3" id="KW-1185">Reference proteome</keyword>
<feature type="transmembrane region" description="Helical" evidence="1">
    <location>
        <begin position="12"/>
        <end position="34"/>
    </location>
</feature>
<evidence type="ECO:0000313" key="2">
    <source>
        <dbReference type="EMBL" id="EGT36429.1"/>
    </source>
</evidence>
<feature type="transmembrane region" description="Helical" evidence="1">
    <location>
        <begin position="93"/>
        <end position="115"/>
    </location>
</feature>
<dbReference type="GO" id="GO:0042048">
    <property type="term" value="P:olfactory behavior"/>
    <property type="evidence" value="ECO:0007669"/>
    <property type="project" value="TreeGrafter"/>
</dbReference>
<dbReference type="GO" id="GO:0038022">
    <property type="term" value="F:G protein-coupled olfactory receptor activity"/>
    <property type="evidence" value="ECO:0007669"/>
    <property type="project" value="TreeGrafter"/>
</dbReference>
<feature type="transmembrane region" description="Helical" evidence="1">
    <location>
        <begin position="258"/>
        <end position="278"/>
    </location>
</feature>
<dbReference type="Pfam" id="PF10326">
    <property type="entry name" value="7TM_GPCR_Str"/>
    <property type="match status" value="1"/>
</dbReference>
<feature type="transmembrane region" description="Helical" evidence="1">
    <location>
        <begin position="46"/>
        <end position="65"/>
    </location>
</feature>
<keyword evidence="1" id="KW-1133">Transmembrane helix</keyword>
<sequence length="320" mass="36945">MPSEEWIRGEAVTQSTCGYISILINCLLMFLIRFKSPPKLGNYKWLMLYTCFFELIYAFMTLFAGPHVHTFGSAFIVFQDMNKYIYSHQVGKLLIWIYCSCFGFSVAMFAGHFIYRYSTIDLDFRRKYLSGYKQLFPFFLPLFCSLIWGSLCYFCYDETPQRSTYLRPTMCAYFWPLDGFGSRYADFRSFLGVGIMQTVVGLSLGSVLYFDSSKSLHNQLLHSLVIQTLIPLVLMYLPAAIVFVFPMLSIDLNTKYPIITHAVALYPALDPLPTILIIKSYRKCCIQLVRILTCRGEFHVKGYLNRRSNTINPVSFTASN</sequence>
<dbReference type="Proteomes" id="UP000008068">
    <property type="component" value="Unassembled WGS sequence"/>
</dbReference>
<dbReference type="InParanoid" id="G0PM43"/>
<proteinExistence type="predicted"/>
<protein>
    <submittedName>
        <fullName evidence="2">Uncharacterized protein</fullName>
    </submittedName>
</protein>
<name>G0PM43_CAEBE</name>
<dbReference type="GO" id="GO:0005886">
    <property type="term" value="C:plasma membrane"/>
    <property type="evidence" value="ECO:0007669"/>
    <property type="project" value="TreeGrafter"/>
</dbReference>